<dbReference type="SUPFAM" id="SSF49464">
    <property type="entry name" value="Carboxypeptidase regulatory domain-like"/>
    <property type="match status" value="1"/>
</dbReference>
<dbReference type="AlphaFoldDB" id="A0A1I6MTG1"/>
<keyword evidence="3" id="KW-0121">Carboxypeptidase</keyword>
<dbReference type="Pfam" id="PF25183">
    <property type="entry name" value="OMP_b-brl_4"/>
    <property type="match status" value="1"/>
</dbReference>
<evidence type="ECO:0000256" key="1">
    <source>
        <dbReference type="SAM" id="SignalP"/>
    </source>
</evidence>
<dbReference type="Pfam" id="PF13620">
    <property type="entry name" value="CarboxypepD_reg"/>
    <property type="match status" value="1"/>
</dbReference>
<dbReference type="RefSeq" id="WP_089841268.1">
    <property type="nucleotide sequence ID" value="NZ_FOZL01000001.1"/>
</dbReference>
<reference evidence="3 4" key="1">
    <citation type="submission" date="2016-10" db="EMBL/GenBank/DDBJ databases">
        <authorList>
            <person name="de Groot N.N."/>
        </authorList>
    </citation>
    <scope>NUCLEOTIDE SEQUENCE [LARGE SCALE GENOMIC DNA]</scope>
    <source>
        <strain evidence="3 4">DSM 21001</strain>
    </source>
</reference>
<dbReference type="EMBL" id="FOZL01000001">
    <property type="protein sequence ID" value="SFS18921.1"/>
    <property type="molecule type" value="Genomic_DNA"/>
</dbReference>
<keyword evidence="1" id="KW-0732">Signal</keyword>
<dbReference type="OrthoDB" id="97893at2"/>
<dbReference type="InterPro" id="IPR008969">
    <property type="entry name" value="CarboxyPept-like_regulatory"/>
</dbReference>
<dbReference type="Gene3D" id="2.60.40.1120">
    <property type="entry name" value="Carboxypeptidase-like, regulatory domain"/>
    <property type="match status" value="1"/>
</dbReference>
<proteinExistence type="predicted"/>
<organism evidence="3 4">
    <name type="scientific">Granulicella pectinivorans</name>
    <dbReference type="NCBI Taxonomy" id="474950"/>
    <lineage>
        <taxon>Bacteria</taxon>
        <taxon>Pseudomonadati</taxon>
        <taxon>Acidobacteriota</taxon>
        <taxon>Terriglobia</taxon>
        <taxon>Terriglobales</taxon>
        <taxon>Acidobacteriaceae</taxon>
        <taxon>Granulicella</taxon>
    </lineage>
</organism>
<accession>A0A1I6MTG1</accession>
<dbReference type="Proteomes" id="UP000199024">
    <property type="component" value="Unassembled WGS sequence"/>
</dbReference>
<evidence type="ECO:0000313" key="4">
    <source>
        <dbReference type="Proteomes" id="UP000199024"/>
    </source>
</evidence>
<name>A0A1I6MTG1_9BACT</name>
<keyword evidence="4" id="KW-1185">Reference proteome</keyword>
<dbReference type="STRING" id="474950.SAMN05421771_3599"/>
<feature type="chain" id="PRO_5011768395" evidence="1">
    <location>
        <begin position="24"/>
        <end position="1154"/>
    </location>
</feature>
<sequence length="1154" mass="124079">MKRLFAVLSLCLCFAVLTRMGYAQSVGAVSGHVTDSTGAIVPGATVTIVNQNTNATRVVQADKSGFFAFELLPIGSYTVHTEGLGFQPSELTSIGLEGQQRVAVEVKLQPAGVSSVVDVRADPTTVQRSDATLGQTIHAQEVADLPLNGRNFAQLALLTPGTTRGEQTTDFLNQGTSSEVSFRGSVSLSVQGMAENTNDWRLDGVDDNELTGGGVAYLPQIDAIQEFNVLTFNYSAQYGSRGGSTVLVSTKSGTNDFHGSAFEFFRNDYLDARNYFDPIKKGKYRQNEFGGAIGGPIFKDKTFFFADYQGNRVRQAAPIQSVVPTDAQRLQHIFTNPIFNPVPSLAAANASSRTSYYSSSSGAYVIPASQISSVGQAILNLYPSALPAGSPGLSTGFNYTSSPTRSLNDDEFDVRIDHQLTEKDRVFARFSWDNASQFNPSGLPGFGSKSSYTSTTNFRTRARNIALSETHIFTPRILNQFAVGFNRDFNTIHALGYGTTAASDIGITGANLGDIATSGMTLISVTGFNPIGDRLFSPYQGGTNVYHFSDSLSVVKGKHTMVFGFDFRPMQNNGLGETYFHGQMAFTKNFTAYSPTTTFAATITDPASGITGANGSPIASLLLGYPNGGNRQNQLNSTIIGRRWKEYRGYAQDNWAITPSFTLNLGLAYGVTTPLSEARSRIANFDVTTGTFFVAGSQASAYAGTIASDKYAGIHTDYSNIEPRFGFSLSPFGPSRNTVLRGGYAIFHDTAHLGQSAGIHQNPPYTNTYTFTTNDINPARVLIAGSAINGFPDNSQPRNPTTYTGSLVAQDRNFKQGLVQQYNVNLQQGTAKGTIFTVAYAGTHASRIFNNVGSFNGAAPGAGNNTASRRPFTTLNTISDITSNGWLVYNSLQAKVEQRIKGLYLLGSYTYAQALTNGVSEAVTTLPGSTYFPLTLGANPASTFYHGSPVLVSTPGNAAGKLITADADRGLSSLHLRNNFTASAIYALPFGKGQMFLGHVNKLTDEVIGGWQINSIVTTHSGFPLAFTQVTNTSGSGVTNRPDLVSGCDLYAGGRTVTKWFNTSCFANPTATQLGNAPRTVGYGPQRTNVDMSLYKKFSTFESQNLEFRAEFFNILNHSQFGLPDQGFGNATFGTISTTVHENRQVQFAMKYLF</sequence>
<dbReference type="SUPFAM" id="SSF56935">
    <property type="entry name" value="Porins"/>
    <property type="match status" value="1"/>
</dbReference>
<dbReference type="GO" id="GO:0004180">
    <property type="term" value="F:carboxypeptidase activity"/>
    <property type="evidence" value="ECO:0007669"/>
    <property type="project" value="UniProtKB-KW"/>
</dbReference>
<evidence type="ECO:0000313" key="3">
    <source>
        <dbReference type="EMBL" id="SFS18921.1"/>
    </source>
</evidence>
<keyword evidence="3" id="KW-0645">Protease</keyword>
<dbReference type="InterPro" id="IPR057601">
    <property type="entry name" value="Oar-like_b-barrel"/>
</dbReference>
<keyword evidence="3" id="KW-0378">Hydrolase</keyword>
<feature type="domain" description="TonB-dependent transporter Oar-like beta-barrel" evidence="2">
    <location>
        <begin position="249"/>
        <end position="1147"/>
    </location>
</feature>
<evidence type="ECO:0000259" key="2">
    <source>
        <dbReference type="Pfam" id="PF25183"/>
    </source>
</evidence>
<gene>
    <name evidence="3" type="ORF">SAMN05421771_3599</name>
</gene>
<feature type="signal peptide" evidence="1">
    <location>
        <begin position="1"/>
        <end position="23"/>
    </location>
</feature>
<protein>
    <submittedName>
        <fullName evidence="3">Carboxypeptidase regulatory-like domain-containing protein</fullName>
    </submittedName>
</protein>